<feature type="non-terminal residue" evidence="4">
    <location>
        <position position="760"/>
    </location>
</feature>
<proteinExistence type="inferred from homology"/>
<name>A0AA88LD89_ARTSF</name>
<feature type="region of interest" description="Disordered" evidence="3">
    <location>
        <begin position="27"/>
        <end position="62"/>
    </location>
</feature>
<keyword evidence="2" id="KW-0560">Oxidoreductase</keyword>
<accession>A0AA88LD89</accession>
<dbReference type="InterPro" id="IPR051687">
    <property type="entry name" value="Peroxisomal_Beta-Oxidation"/>
</dbReference>
<dbReference type="Proteomes" id="UP001187531">
    <property type="component" value="Unassembled WGS sequence"/>
</dbReference>
<dbReference type="PANTHER" id="PTHR45024:SF2">
    <property type="entry name" value="SCP2 DOMAIN-CONTAINING PROTEIN"/>
    <property type="match status" value="1"/>
</dbReference>
<dbReference type="GO" id="GO:0016491">
    <property type="term" value="F:oxidoreductase activity"/>
    <property type="evidence" value="ECO:0007669"/>
    <property type="project" value="UniProtKB-KW"/>
</dbReference>
<dbReference type="InterPro" id="IPR020904">
    <property type="entry name" value="Sc_DH/Rdtase_CS"/>
</dbReference>
<dbReference type="Pfam" id="PF00106">
    <property type="entry name" value="adh_short"/>
    <property type="match status" value="1"/>
</dbReference>
<evidence type="ECO:0000313" key="5">
    <source>
        <dbReference type="Proteomes" id="UP001187531"/>
    </source>
</evidence>
<dbReference type="InterPro" id="IPR036291">
    <property type="entry name" value="NAD(P)-bd_dom_sf"/>
</dbReference>
<dbReference type="EMBL" id="JAVRJZ010000011">
    <property type="protein sequence ID" value="KAK2717255.1"/>
    <property type="molecule type" value="Genomic_DNA"/>
</dbReference>
<feature type="region of interest" description="Disordered" evidence="3">
    <location>
        <begin position="504"/>
        <end position="543"/>
    </location>
</feature>
<dbReference type="CDD" id="cd05353">
    <property type="entry name" value="hydroxyacyl-CoA-like_DH_SDR_c-like"/>
    <property type="match status" value="1"/>
</dbReference>
<feature type="compositionally biased region" description="Basic residues" evidence="3">
    <location>
        <begin position="530"/>
        <end position="541"/>
    </location>
</feature>
<dbReference type="InterPro" id="IPR046341">
    <property type="entry name" value="SET_dom_sf"/>
</dbReference>
<dbReference type="PANTHER" id="PTHR45024">
    <property type="entry name" value="DEHYDROGENASES, SHORT CHAIN"/>
    <property type="match status" value="1"/>
</dbReference>
<reference evidence="4" key="1">
    <citation type="submission" date="2023-07" db="EMBL/GenBank/DDBJ databases">
        <title>Chromosome-level genome assembly of Artemia franciscana.</title>
        <authorList>
            <person name="Jo E."/>
        </authorList>
    </citation>
    <scope>NUCLEOTIDE SEQUENCE</scope>
    <source>
        <tissue evidence="4">Whole body</tissue>
    </source>
</reference>
<dbReference type="AlphaFoldDB" id="A0AA88LD89"/>
<dbReference type="SUPFAM" id="SSF51735">
    <property type="entry name" value="NAD(P)-binding Rossmann-fold domains"/>
    <property type="match status" value="1"/>
</dbReference>
<evidence type="ECO:0000313" key="4">
    <source>
        <dbReference type="EMBL" id="KAK2717255.1"/>
    </source>
</evidence>
<evidence type="ECO:0000256" key="3">
    <source>
        <dbReference type="SAM" id="MobiDB-lite"/>
    </source>
</evidence>
<gene>
    <name evidence="4" type="ORF">QYM36_007395</name>
</gene>
<dbReference type="Gene3D" id="2.170.270.10">
    <property type="entry name" value="SET domain"/>
    <property type="match status" value="1"/>
</dbReference>
<keyword evidence="5" id="KW-1185">Reference proteome</keyword>
<dbReference type="InterPro" id="IPR002347">
    <property type="entry name" value="SDR_fam"/>
</dbReference>
<organism evidence="4 5">
    <name type="scientific">Artemia franciscana</name>
    <name type="common">Brine shrimp</name>
    <name type="synonym">Artemia sanfranciscana</name>
    <dbReference type="NCBI Taxonomy" id="6661"/>
    <lineage>
        <taxon>Eukaryota</taxon>
        <taxon>Metazoa</taxon>
        <taxon>Ecdysozoa</taxon>
        <taxon>Arthropoda</taxon>
        <taxon>Crustacea</taxon>
        <taxon>Branchiopoda</taxon>
        <taxon>Anostraca</taxon>
        <taxon>Artemiidae</taxon>
        <taxon>Artemia</taxon>
    </lineage>
</organism>
<sequence length="760" mass="85353">MTGVYFDNRDVRDCAIQINEAEPAVPTVSVRHETPVAPPSDPAPSFSSMPERDCFSSEPLMGPSRPRKRVRWADIESNPEDSDVEGGVYDSFNIEDYRRLKDGVKNFMVPVLGRLSRNQLLDGDIQNLTAYLCFQVSFMFGHGPGVPEAMTIEEFLNRQLVEEEAMYVIPVENHKNASLKSAGIAISFEEKKIFLKYLKFARPALLKTGEPVPNNLLLSKKGRKLKNVSRIMTRFLRKIFPNGMRRGVRVPNQTTVRHFITTIIRRATNKTEEERQMMDEYVCDSGLKQVRLQAILKAMSDKRGLGTDISKNLTEEGFARAVRRLGYKNTLPSLVDVQQKYQSYRIKRTYPIEPVVDETLLECILYQSWIGLTLARSQEKDAGMGVYANLPFWENQVVVEYHGKRMATVEAKKLLQTLKGEEDGANYILHAPDYSIDARKEVCDCHPHQTCFGRSINHRAIEDGPNMEGVGGGKCQEAISGCQKGYLGWRRTLAKKRRRDAAVVMENKKPKEVGDASSGDLKPRTAREQRKAKKKERRERRRRADREYAELFNDSLTDCLTELFNSLGKEYALLFASRGAAVVVNDLGGSFKGEGSDKRAADLVVDEIIKAGGKAVANYDSVEDGEKIIKTAIDHFGRVDILVNNAGILRDRSFLKTEELDWGKKNSTHRSGKKVHVKGAYKTTRAAWEYMRKQDYGRIIMTSSGSGIYGNFGQANYSAAKLALVGLSNTLAQEGKSKNIHCNTIVPIAGSRMTQGILPP</sequence>
<protein>
    <submittedName>
        <fullName evidence="4">Uncharacterized protein</fullName>
    </submittedName>
</protein>
<dbReference type="Gene3D" id="3.40.50.720">
    <property type="entry name" value="NAD(P)-binding Rossmann-like Domain"/>
    <property type="match status" value="1"/>
</dbReference>
<dbReference type="PROSITE" id="PS00061">
    <property type="entry name" value="ADH_SHORT"/>
    <property type="match status" value="1"/>
</dbReference>
<evidence type="ECO:0000256" key="1">
    <source>
        <dbReference type="ARBA" id="ARBA00006484"/>
    </source>
</evidence>
<comment type="caution">
    <text evidence="4">The sequence shown here is derived from an EMBL/GenBank/DDBJ whole genome shotgun (WGS) entry which is preliminary data.</text>
</comment>
<dbReference type="PRINTS" id="PR00080">
    <property type="entry name" value="SDRFAMILY"/>
</dbReference>
<comment type="similarity">
    <text evidence="1">Belongs to the short-chain dehydrogenases/reductases (SDR) family.</text>
</comment>
<evidence type="ECO:0000256" key="2">
    <source>
        <dbReference type="ARBA" id="ARBA00023002"/>
    </source>
</evidence>
<dbReference type="SUPFAM" id="SSF82199">
    <property type="entry name" value="SET domain"/>
    <property type="match status" value="1"/>
</dbReference>